<comment type="catalytic activity">
    <reaction evidence="1">
        <text>Hydrolytically removes 5'-nucleotides successively from the 3'-hydroxy termini of 3'-hydroxy-terminated oligonucleotides.</text>
        <dbReference type="EC" id="3.1.4.1"/>
    </reaction>
</comment>
<keyword evidence="13" id="KW-1185">Reference proteome</keyword>
<feature type="domain" description="VRR-NUC" evidence="11">
    <location>
        <begin position="443"/>
        <end position="555"/>
    </location>
</feature>
<keyword evidence="7" id="KW-0479">Metal-binding</keyword>
<evidence type="ECO:0000313" key="13">
    <source>
        <dbReference type="Proteomes" id="UP000198510"/>
    </source>
</evidence>
<dbReference type="EMBL" id="FNFO01000011">
    <property type="protein sequence ID" value="SDM20529.1"/>
    <property type="molecule type" value="Genomic_DNA"/>
</dbReference>
<dbReference type="PANTHER" id="PTHR15749:SF4">
    <property type="entry name" value="FANCONI-ASSOCIATED NUCLEASE 1"/>
    <property type="match status" value="1"/>
</dbReference>
<dbReference type="OrthoDB" id="9803913at2"/>
<dbReference type="InterPro" id="IPR014883">
    <property type="entry name" value="VRR_NUC"/>
</dbReference>
<evidence type="ECO:0000256" key="9">
    <source>
        <dbReference type="ARBA" id="ARBA00022842"/>
    </source>
</evidence>
<evidence type="ECO:0000256" key="8">
    <source>
        <dbReference type="ARBA" id="ARBA00022801"/>
    </source>
</evidence>
<dbReference type="InterPro" id="IPR033315">
    <property type="entry name" value="Fan1-like"/>
</dbReference>
<evidence type="ECO:0000313" key="12">
    <source>
        <dbReference type="EMBL" id="SDM20529.1"/>
    </source>
</evidence>
<comment type="similarity">
    <text evidence="4">Belongs to the FAN1 family.</text>
</comment>
<keyword evidence="8" id="KW-0378">Hydrolase</keyword>
<comment type="cofactor">
    <cofactor evidence="2">
        <name>Mn(2+)</name>
        <dbReference type="ChEBI" id="CHEBI:29035"/>
    </cofactor>
</comment>
<evidence type="ECO:0000256" key="1">
    <source>
        <dbReference type="ARBA" id="ARBA00000983"/>
    </source>
</evidence>
<evidence type="ECO:0000256" key="2">
    <source>
        <dbReference type="ARBA" id="ARBA00001936"/>
    </source>
</evidence>
<evidence type="ECO:0000256" key="4">
    <source>
        <dbReference type="ARBA" id="ARBA00005533"/>
    </source>
</evidence>
<comment type="cofactor">
    <cofactor evidence="3">
        <name>Mg(2+)</name>
        <dbReference type="ChEBI" id="CHEBI:18420"/>
    </cofactor>
</comment>
<dbReference type="InterPro" id="IPR049125">
    <property type="entry name" value="FAN1-like_WH"/>
</dbReference>
<dbReference type="GO" id="GO:0003676">
    <property type="term" value="F:nucleic acid binding"/>
    <property type="evidence" value="ECO:0007669"/>
    <property type="project" value="InterPro"/>
</dbReference>
<dbReference type="EC" id="3.1.4.1" evidence="5"/>
<keyword evidence="6" id="KW-0540">Nuclease</keyword>
<evidence type="ECO:0000256" key="7">
    <source>
        <dbReference type="ARBA" id="ARBA00022723"/>
    </source>
</evidence>
<accession>A0A1G9RB46</accession>
<evidence type="ECO:0000259" key="11">
    <source>
        <dbReference type="SMART" id="SM00990"/>
    </source>
</evidence>
<organism evidence="12 13">
    <name type="scientific">Catalinimonas alkaloidigena</name>
    <dbReference type="NCBI Taxonomy" id="1075417"/>
    <lineage>
        <taxon>Bacteria</taxon>
        <taxon>Pseudomonadati</taxon>
        <taxon>Bacteroidota</taxon>
        <taxon>Cytophagia</taxon>
        <taxon>Cytophagales</taxon>
        <taxon>Catalimonadaceae</taxon>
        <taxon>Catalinimonas</taxon>
    </lineage>
</organism>
<sequence>MARPTEIELPPRYYLEYFEYVLRFVQEQYQSTLSTDEFLFLERFAALSEDARCLFVRMANRRGLFFRPDRFEYAEIDHLPDALAALLDAGFAERLHPDHAPDATELLCIFTRGELVDLIRCLLPEAAGLSKLKKPELVAFMVEEISFEEIVACLNEQETLVRQGYVETVEMVKFCFFGTLDADMSQFVVRDIGHAKLENMEGKKFTPFFRSRRDMEDKLAISRAYQHFRYIRDTDPPELVFDWLMRWSSHHRELSAAAQPLFDRMALKTAALLERAPLPELALQTYRLTEKAPSRERQARLLHKLDRTEEAQHLCDAIKAQPQNAEERFFAIDFCNRLAKKKGAVKATTDTLRQAEAVEISPAFRYQVEQGVIEHFRAQGKQAAHSENYLWRGFFGLALWDVLFDDEADALHNPLQRAPSDLFKPDFLENRRARIEAELQFLDRKRHAKKLLSERYAEKEGMLVPLVGWHETLLPLVLACLQKLKPKQLKAIFLEMARDLKENGRGFPDLFVWDGKGYEFIEVKSPTDQLSAQQLHWLHFFEEIGVKARVLRVVWGEEA</sequence>
<dbReference type="Pfam" id="PF08774">
    <property type="entry name" value="VRR_NUC"/>
    <property type="match status" value="1"/>
</dbReference>
<dbReference type="PANTHER" id="PTHR15749">
    <property type="entry name" value="FANCONI-ASSOCIATED NUCLEASE 1"/>
    <property type="match status" value="1"/>
</dbReference>
<name>A0A1G9RB46_9BACT</name>
<evidence type="ECO:0000256" key="3">
    <source>
        <dbReference type="ARBA" id="ARBA00001946"/>
    </source>
</evidence>
<keyword evidence="10" id="KW-0464">Manganese</keyword>
<dbReference type="RefSeq" id="WP_089686641.1">
    <property type="nucleotide sequence ID" value="NZ_FNFO01000011.1"/>
</dbReference>
<dbReference type="Proteomes" id="UP000198510">
    <property type="component" value="Unassembled WGS sequence"/>
</dbReference>
<keyword evidence="9" id="KW-0460">Magnesium</keyword>
<dbReference type="Pfam" id="PF21315">
    <property type="entry name" value="FAN1_HTH"/>
    <property type="match status" value="1"/>
</dbReference>
<evidence type="ECO:0000256" key="6">
    <source>
        <dbReference type="ARBA" id="ARBA00022722"/>
    </source>
</evidence>
<protein>
    <recommendedName>
        <fullName evidence="5">phosphodiesterase I</fullName>
        <ecNumber evidence="5">3.1.4.1</ecNumber>
    </recommendedName>
</protein>
<dbReference type="SMART" id="SM00990">
    <property type="entry name" value="VRR_NUC"/>
    <property type="match status" value="1"/>
</dbReference>
<dbReference type="GO" id="GO:0046872">
    <property type="term" value="F:metal ion binding"/>
    <property type="evidence" value="ECO:0007669"/>
    <property type="project" value="UniProtKB-KW"/>
</dbReference>
<dbReference type="Gene3D" id="3.40.1350.10">
    <property type="match status" value="1"/>
</dbReference>
<proteinExistence type="inferred from homology"/>
<dbReference type="GO" id="GO:0036297">
    <property type="term" value="P:interstrand cross-link repair"/>
    <property type="evidence" value="ECO:0007669"/>
    <property type="project" value="InterPro"/>
</dbReference>
<dbReference type="AlphaFoldDB" id="A0A1G9RB46"/>
<evidence type="ECO:0000256" key="5">
    <source>
        <dbReference type="ARBA" id="ARBA00012029"/>
    </source>
</evidence>
<dbReference type="STRING" id="1075417.SAMN05421823_111100"/>
<evidence type="ECO:0000256" key="10">
    <source>
        <dbReference type="ARBA" id="ARBA00023211"/>
    </source>
</evidence>
<dbReference type="GO" id="GO:0004528">
    <property type="term" value="F:phosphodiesterase I activity"/>
    <property type="evidence" value="ECO:0007669"/>
    <property type="project" value="UniProtKB-EC"/>
</dbReference>
<reference evidence="12 13" key="1">
    <citation type="submission" date="2016-10" db="EMBL/GenBank/DDBJ databases">
        <authorList>
            <person name="de Groot N.N."/>
        </authorList>
    </citation>
    <scope>NUCLEOTIDE SEQUENCE [LARGE SCALE GENOMIC DNA]</scope>
    <source>
        <strain evidence="12 13">DSM 25186</strain>
    </source>
</reference>
<gene>
    <name evidence="12" type="ORF">SAMN05421823_111100</name>
</gene>
<dbReference type="InterPro" id="IPR011856">
    <property type="entry name" value="tRNA_endonuc-like_dom_sf"/>
</dbReference>